<dbReference type="AlphaFoldDB" id="A0A7C5VJ36"/>
<keyword evidence="3 7" id="KW-0347">Helicase</keyword>
<dbReference type="PANTHER" id="PTHR11070:SF30">
    <property type="entry name" value="F-BOX DNA HELICASE 1"/>
    <property type="match status" value="1"/>
</dbReference>
<dbReference type="Gene3D" id="3.40.50.300">
    <property type="entry name" value="P-loop containing nucleotide triphosphate hydrolases"/>
    <property type="match status" value="2"/>
</dbReference>
<keyword evidence="1" id="KW-0547">Nucleotide-binding</keyword>
<dbReference type="InterPro" id="IPR000212">
    <property type="entry name" value="DNA_helicase_UvrD/REP"/>
</dbReference>
<dbReference type="Pfam" id="PF13245">
    <property type="entry name" value="AAA_19"/>
    <property type="match status" value="1"/>
</dbReference>
<dbReference type="GO" id="GO:0016787">
    <property type="term" value="F:hydrolase activity"/>
    <property type="evidence" value="ECO:0007669"/>
    <property type="project" value="UniProtKB-KW"/>
</dbReference>
<comment type="caution">
    <text evidence="7">The sequence shown here is derived from an EMBL/GenBank/DDBJ whole genome shotgun (WGS) entry which is preliminary data.</text>
</comment>
<evidence type="ECO:0000256" key="5">
    <source>
        <dbReference type="SAM" id="MobiDB-lite"/>
    </source>
</evidence>
<evidence type="ECO:0000256" key="3">
    <source>
        <dbReference type="ARBA" id="ARBA00022806"/>
    </source>
</evidence>
<dbReference type="GO" id="GO:0005524">
    <property type="term" value="F:ATP binding"/>
    <property type="evidence" value="ECO:0007669"/>
    <property type="project" value="UniProtKB-KW"/>
</dbReference>
<evidence type="ECO:0000256" key="4">
    <source>
        <dbReference type="ARBA" id="ARBA00022840"/>
    </source>
</evidence>
<feature type="region of interest" description="Disordered" evidence="5">
    <location>
        <begin position="496"/>
        <end position="518"/>
    </location>
</feature>
<protein>
    <submittedName>
        <fullName evidence="7">ATP-dependent helicase</fullName>
    </submittedName>
</protein>
<reference evidence="7" key="1">
    <citation type="journal article" date="2020" name="mSystems">
        <title>Genome- and Community-Level Interaction Insights into Carbon Utilization and Element Cycling Functions of Hydrothermarchaeota in Hydrothermal Sediment.</title>
        <authorList>
            <person name="Zhou Z."/>
            <person name="Liu Y."/>
            <person name="Xu W."/>
            <person name="Pan J."/>
            <person name="Luo Z.H."/>
            <person name="Li M."/>
        </authorList>
    </citation>
    <scope>NUCLEOTIDE SEQUENCE [LARGE SCALE GENOMIC DNA]</scope>
    <source>
        <strain evidence="7">SpSt-1071</strain>
    </source>
</reference>
<dbReference type="GO" id="GO:0043138">
    <property type="term" value="F:3'-5' DNA helicase activity"/>
    <property type="evidence" value="ECO:0007669"/>
    <property type="project" value="TreeGrafter"/>
</dbReference>
<gene>
    <name evidence="7" type="ORF">ENM28_02000</name>
</gene>
<name>A0A7C5VJ36_9DEIN</name>
<keyword evidence="2" id="KW-0378">Hydrolase</keyword>
<evidence type="ECO:0000313" key="7">
    <source>
        <dbReference type="EMBL" id="HHM67493.1"/>
    </source>
</evidence>
<evidence type="ECO:0000256" key="2">
    <source>
        <dbReference type="ARBA" id="ARBA00022801"/>
    </source>
</evidence>
<dbReference type="GO" id="GO:0031297">
    <property type="term" value="P:replication fork processing"/>
    <property type="evidence" value="ECO:0007669"/>
    <property type="project" value="TreeGrafter"/>
</dbReference>
<dbReference type="InterPro" id="IPR014017">
    <property type="entry name" value="DNA_helicase_UvrD-like_C"/>
</dbReference>
<dbReference type="Pfam" id="PF13361">
    <property type="entry name" value="UvrD_C"/>
    <property type="match status" value="1"/>
</dbReference>
<dbReference type="PANTHER" id="PTHR11070">
    <property type="entry name" value="UVRD / RECB / PCRA DNA HELICASE FAMILY MEMBER"/>
    <property type="match status" value="1"/>
</dbReference>
<dbReference type="InterPro" id="IPR027417">
    <property type="entry name" value="P-loop_NTPase"/>
</dbReference>
<evidence type="ECO:0000259" key="6">
    <source>
        <dbReference type="Pfam" id="PF13361"/>
    </source>
</evidence>
<dbReference type="GO" id="GO:0000724">
    <property type="term" value="P:double-strand break repair via homologous recombination"/>
    <property type="evidence" value="ECO:0007669"/>
    <property type="project" value="TreeGrafter"/>
</dbReference>
<dbReference type="EMBL" id="DRXE01000075">
    <property type="protein sequence ID" value="HHM67493.1"/>
    <property type="molecule type" value="Genomic_DNA"/>
</dbReference>
<evidence type="ECO:0000256" key="1">
    <source>
        <dbReference type="ARBA" id="ARBA00022741"/>
    </source>
</evidence>
<feature type="domain" description="UvrD-like helicase C-terminal" evidence="6">
    <location>
        <begin position="411"/>
        <end position="476"/>
    </location>
</feature>
<dbReference type="SUPFAM" id="SSF52540">
    <property type="entry name" value="P-loop containing nucleoside triphosphate hydrolases"/>
    <property type="match status" value="1"/>
</dbReference>
<organism evidence="7">
    <name type="scientific">Thermus caliditerrae</name>
    <dbReference type="NCBI Taxonomy" id="1330700"/>
    <lineage>
        <taxon>Bacteria</taxon>
        <taxon>Thermotogati</taxon>
        <taxon>Deinococcota</taxon>
        <taxon>Deinococci</taxon>
        <taxon>Thermales</taxon>
        <taxon>Thermaceae</taxon>
        <taxon>Thermus</taxon>
    </lineage>
</organism>
<proteinExistence type="predicted"/>
<accession>A0A7C5VJ36</accession>
<sequence>MPSTALRPTPEQVAAVEAFLAGKDLKLVAVAGSGKTTTLRLMAEANPKARLLYLAFNRAIRDEARAKMPPNVSVQTLHGLVFGEVVRPDPAFRAKFEAGNGQVRAYHIREALDIGVVEAYVVKATLENFLRSNLARPHPSMVPPQYREALRRKARDYQGALNEILEATRQLWERMQDPSDPFPLSHDGYVKLWAMAGASLPPVDGLLVDEAQDLSPVFVGVLEKAQSQRVYVGDPAQQIYAWRGAINAMDALGGEERRLSWSFRFGPELASLVEGFWSRVNRRLPLEGKAAWSTQVRVFGPSPVDLPVAVLCRTNAGVVQAALSLGVHRFHVQGGVEEVAHLLEDAEALRQGAPRPNPHPDLVLLESWKELEALAQELKDPTAGILVRLASRYGDLSVLAGFLRRAHGPQDQAPVVFSTAHKAKGREWPRVVLWEDFPPVWRHEEREGLKEKGLDLREEENLLYVAMTRAMKELYLHPPLDELLPDLDELLPMELGEPVEEGGPKAVHLGEGGPKEAGEGPASLLARLLLLLDRVGSREDVPEDLRREAQALGQEAWQRLA</sequence>
<dbReference type="GO" id="GO:0003677">
    <property type="term" value="F:DNA binding"/>
    <property type="evidence" value="ECO:0007669"/>
    <property type="project" value="InterPro"/>
</dbReference>
<keyword evidence="4" id="KW-0067">ATP-binding</keyword>